<dbReference type="OrthoDB" id="9767361at2"/>
<feature type="compositionally biased region" description="Low complexity" evidence="5">
    <location>
        <begin position="461"/>
        <end position="478"/>
    </location>
</feature>
<gene>
    <name evidence="7" type="ORF">HMPREF9452_00562</name>
</gene>
<feature type="transmembrane region" description="Helical" evidence="6">
    <location>
        <begin position="75"/>
        <end position="93"/>
    </location>
</feature>
<evidence type="ECO:0000256" key="1">
    <source>
        <dbReference type="ARBA" id="ARBA00004141"/>
    </source>
</evidence>
<feature type="transmembrane region" description="Helical" evidence="6">
    <location>
        <begin position="168"/>
        <end position="192"/>
    </location>
</feature>
<dbReference type="InterPro" id="IPR001807">
    <property type="entry name" value="ClC"/>
</dbReference>
<name>G1WGU9_9ACTN</name>
<feature type="transmembrane region" description="Helical" evidence="6">
    <location>
        <begin position="41"/>
        <end position="63"/>
    </location>
</feature>
<dbReference type="PANTHER" id="PTHR43427">
    <property type="entry name" value="CHLORIDE CHANNEL PROTEIN CLC-E"/>
    <property type="match status" value="1"/>
</dbReference>
<dbReference type="PATRIC" id="fig|742742.3.peg.537"/>
<dbReference type="Pfam" id="PF00654">
    <property type="entry name" value="Voltage_CLC"/>
    <property type="match status" value="1"/>
</dbReference>
<dbReference type="EMBL" id="ADLS01000007">
    <property type="protein sequence ID" value="EGX67236.1"/>
    <property type="molecule type" value="Genomic_DNA"/>
</dbReference>
<dbReference type="RefSeq" id="WP_009140598.1">
    <property type="nucleotide sequence ID" value="NZ_JH126467.1"/>
</dbReference>
<sequence length="478" mass="50314">MATNTTKKPLEDATSAIAYGERLLAADVRRNARNMHASCKLLALVLLVSCAMGAAAWAFLASLDLVSGAREQHRALFALLPPVLLATAWLYRTRGLQAGRGNNLVIDSALTGRLIHARMAFLTFFCSVATHLAGGSAGREGTAVQIGGTIASNVSHAFKLGERDHHDLMLSGISAAFGGVFGTPLAGAFFGMEMCYVGKLDYSSGLYCLIASFTGDAVSRMLGTHHALHVIGNIPSMSPRTILLVVLAAVAFGLTARLFSFSIRTIKRFYANRFRNYLVAALVGSLVLLGAYAVFDGWRYGGLSEWMVSSAFEGASSPIDPFAKLAYTALTLGAGYQGGEVTPLFGIGASMGSVLGQAVGFDPSFPAALGMIAVFGSALNVPITTIMLGIDLFGGRAAGYFVIASFVSYLVAGHRGVYPAQRIVTPKRRSLAGDEQLTVDQAIQRHREQVDQSAPSDATDTIAEANSADAATATVPED</sequence>
<feature type="region of interest" description="Disordered" evidence="5">
    <location>
        <begin position="446"/>
        <end position="478"/>
    </location>
</feature>
<reference evidence="7 8" key="1">
    <citation type="submission" date="2011-06" db="EMBL/GenBank/DDBJ databases">
        <title>The Genome Sequence of Collinsella tanakaei YIT 12063.</title>
        <authorList>
            <consortium name="The Broad Institute Genome Sequencing Platform"/>
            <person name="Earl A."/>
            <person name="Ward D."/>
            <person name="Feldgarden M."/>
            <person name="Gevers D."/>
            <person name="Morotomi M."/>
            <person name="Young S.K."/>
            <person name="Zeng Q."/>
            <person name="Gargeya S."/>
            <person name="Fitzgerald M."/>
            <person name="Haas B."/>
            <person name="Abouelleil A."/>
            <person name="Alvarado L."/>
            <person name="Arachchi H.M."/>
            <person name="Berlin A."/>
            <person name="Brown A."/>
            <person name="Chapman S.B."/>
            <person name="Chen Z."/>
            <person name="Dunbar C."/>
            <person name="Freedman E."/>
            <person name="Gearin G."/>
            <person name="Gellesch M."/>
            <person name="Goldberg J."/>
            <person name="Griggs A."/>
            <person name="Gujja S."/>
            <person name="Heiman D."/>
            <person name="Howarth C."/>
            <person name="Larson L."/>
            <person name="Lui A."/>
            <person name="MacDonald P.J.P."/>
            <person name="Mehta T."/>
            <person name="Montmayeur A."/>
            <person name="Murphy C."/>
            <person name="Neiman D."/>
            <person name="Pearson M."/>
            <person name="Priest M."/>
            <person name="Roberts A."/>
            <person name="Saif S."/>
            <person name="Shea T."/>
            <person name="Shenoy N."/>
            <person name="Sisk P."/>
            <person name="Stolte C."/>
            <person name="Sykes S."/>
            <person name="Wortman J."/>
            <person name="Nusbaum C."/>
            <person name="Birren B."/>
        </authorList>
    </citation>
    <scope>NUCLEOTIDE SEQUENCE [LARGE SCALE GENOMIC DNA]</scope>
    <source>
        <strain evidence="7 8">YIT 12063</strain>
    </source>
</reference>
<evidence type="ECO:0000256" key="3">
    <source>
        <dbReference type="ARBA" id="ARBA00022989"/>
    </source>
</evidence>
<organism evidence="7 8">
    <name type="scientific">Collinsella tanakaei YIT 12063</name>
    <dbReference type="NCBI Taxonomy" id="742742"/>
    <lineage>
        <taxon>Bacteria</taxon>
        <taxon>Bacillati</taxon>
        <taxon>Actinomycetota</taxon>
        <taxon>Coriobacteriia</taxon>
        <taxon>Coriobacteriales</taxon>
        <taxon>Coriobacteriaceae</taxon>
        <taxon>Collinsella</taxon>
    </lineage>
</organism>
<keyword evidence="8" id="KW-1185">Reference proteome</keyword>
<evidence type="ECO:0000256" key="4">
    <source>
        <dbReference type="ARBA" id="ARBA00023136"/>
    </source>
</evidence>
<dbReference type="AlphaFoldDB" id="G1WGU9"/>
<dbReference type="GO" id="GO:0016020">
    <property type="term" value="C:membrane"/>
    <property type="evidence" value="ECO:0007669"/>
    <property type="project" value="UniProtKB-SubCell"/>
</dbReference>
<keyword evidence="4 6" id="KW-0472">Membrane</keyword>
<dbReference type="HOGENOM" id="CLU_015263_1_1_11"/>
<evidence type="ECO:0000256" key="6">
    <source>
        <dbReference type="SAM" id="Phobius"/>
    </source>
</evidence>
<dbReference type="GO" id="GO:0015108">
    <property type="term" value="F:chloride transmembrane transporter activity"/>
    <property type="evidence" value="ECO:0007669"/>
    <property type="project" value="InterPro"/>
</dbReference>
<dbReference type="eggNOG" id="COG0038">
    <property type="taxonomic scope" value="Bacteria"/>
</dbReference>
<keyword evidence="2 6" id="KW-0812">Transmembrane</keyword>
<dbReference type="InterPro" id="IPR014743">
    <property type="entry name" value="Cl-channel_core"/>
</dbReference>
<feature type="transmembrane region" description="Helical" evidence="6">
    <location>
        <begin position="204"/>
        <end position="222"/>
    </location>
</feature>
<accession>G1WGU9</accession>
<feature type="transmembrane region" description="Helical" evidence="6">
    <location>
        <begin position="242"/>
        <end position="262"/>
    </location>
</feature>
<evidence type="ECO:0000313" key="7">
    <source>
        <dbReference type="EMBL" id="EGX67236.1"/>
    </source>
</evidence>
<dbReference type="PANTHER" id="PTHR43427:SF12">
    <property type="entry name" value="CHLORIDE TRANSPORTER"/>
    <property type="match status" value="1"/>
</dbReference>
<comment type="subcellular location">
    <subcellularLocation>
        <location evidence="1">Membrane</location>
        <topology evidence="1">Multi-pass membrane protein</topology>
    </subcellularLocation>
</comment>
<evidence type="ECO:0000256" key="5">
    <source>
        <dbReference type="SAM" id="MobiDB-lite"/>
    </source>
</evidence>
<proteinExistence type="predicted"/>
<comment type="caution">
    <text evidence="7">The sequence shown here is derived from an EMBL/GenBank/DDBJ whole genome shotgun (WGS) entry which is preliminary data.</text>
</comment>
<evidence type="ECO:0000313" key="8">
    <source>
        <dbReference type="Proteomes" id="UP000004830"/>
    </source>
</evidence>
<dbReference type="STRING" id="742742.HMPREF9452_00562"/>
<feature type="transmembrane region" description="Helical" evidence="6">
    <location>
        <begin position="114"/>
        <end position="133"/>
    </location>
</feature>
<feature type="transmembrane region" description="Helical" evidence="6">
    <location>
        <begin position="397"/>
        <end position="418"/>
    </location>
</feature>
<dbReference type="SUPFAM" id="SSF81340">
    <property type="entry name" value="Clc chloride channel"/>
    <property type="match status" value="1"/>
</dbReference>
<dbReference type="InterPro" id="IPR050368">
    <property type="entry name" value="ClC-type_chloride_channel"/>
</dbReference>
<dbReference type="Gene3D" id="1.10.3080.10">
    <property type="entry name" value="Clc chloride channel"/>
    <property type="match status" value="1"/>
</dbReference>
<dbReference type="Proteomes" id="UP000004830">
    <property type="component" value="Unassembled WGS sequence"/>
</dbReference>
<evidence type="ECO:0000256" key="2">
    <source>
        <dbReference type="ARBA" id="ARBA00022692"/>
    </source>
</evidence>
<feature type="transmembrane region" description="Helical" evidence="6">
    <location>
        <begin position="367"/>
        <end position="390"/>
    </location>
</feature>
<feature type="transmembrane region" description="Helical" evidence="6">
    <location>
        <begin position="274"/>
        <end position="295"/>
    </location>
</feature>
<keyword evidence="3 6" id="KW-1133">Transmembrane helix</keyword>
<dbReference type="GeneID" id="62758332"/>
<protein>
    <submittedName>
        <fullName evidence="7">Uncharacterized protein</fullName>
    </submittedName>
</protein>